<dbReference type="InterPro" id="IPR011256">
    <property type="entry name" value="Reg_factor_effector_dom_sf"/>
</dbReference>
<gene>
    <name evidence="2" type="ORF">CLV92_102322</name>
</gene>
<proteinExistence type="predicted"/>
<dbReference type="RefSeq" id="WP_104431584.1">
    <property type="nucleotide sequence ID" value="NZ_PTJD01000002.1"/>
</dbReference>
<dbReference type="SUPFAM" id="SSF55136">
    <property type="entry name" value="Probable bacterial effector-binding domain"/>
    <property type="match status" value="1"/>
</dbReference>
<name>A0A2S6IVF4_9ACTN</name>
<comment type="caution">
    <text evidence="2">The sequence shown here is derived from an EMBL/GenBank/DDBJ whole genome shotgun (WGS) entry which is preliminary data.</text>
</comment>
<dbReference type="Proteomes" id="UP000239485">
    <property type="component" value="Unassembled WGS sequence"/>
</dbReference>
<protein>
    <recommendedName>
        <fullName evidence="1">GyrI-like small molecule binding domain-containing protein</fullName>
    </recommendedName>
</protein>
<dbReference type="Pfam" id="PF06445">
    <property type="entry name" value="GyrI-like"/>
    <property type="match status" value="1"/>
</dbReference>
<feature type="domain" description="GyrI-like small molecule binding" evidence="1">
    <location>
        <begin position="25"/>
        <end position="207"/>
    </location>
</feature>
<accession>A0A2S6IVF4</accession>
<sequence length="210" mass="23858">MTAGTLEKYDVKRVHRHLYRAPREEFVLVDVPPSTVLAVDGRGDPNTSPEYVEAVEALFSVAYALKFLSRRERERDFTVAPLEGLWRAADTASFIRRDKDGWEWTMLIAQPGWITAEEVERARAAAGRRKRLPALELLGLRTLDEGLSAQILHVGPYDDEGPVLARLHREFMPARGLTFGGDHHEIYLRDARRTPPGKLRTILRQPVRPA</sequence>
<dbReference type="AlphaFoldDB" id="A0A2S6IVF4"/>
<dbReference type="InterPro" id="IPR029442">
    <property type="entry name" value="GyrI-like"/>
</dbReference>
<evidence type="ECO:0000259" key="1">
    <source>
        <dbReference type="Pfam" id="PF06445"/>
    </source>
</evidence>
<organism evidence="2 3">
    <name type="scientific">Kineococcus xinjiangensis</name>
    <dbReference type="NCBI Taxonomy" id="512762"/>
    <lineage>
        <taxon>Bacteria</taxon>
        <taxon>Bacillati</taxon>
        <taxon>Actinomycetota</taxon>
        <taxon>Actinomycetes</taxon>
        <taxon>Kineosporiales</taxon>
        <taxon>Kineosporiaceae</taxon>
        <taxon>Kineococcus</taxon>
    </lineage>
</organism>
<dbReference type="Gene3D" id="3.20.80.10">
    <property type="entry name" value="Regulatory factor, effector binding domain"/>
    <property type="match status" value="1"/>
</dbReference>
<evidence type="ECO:0000313" key="3">
    <source>
        <dbReference type="Proteomes" id="UP000239485"/>
    </source>
</evidence>
<dbReference type="EMBL" id="PTJD01000002">
    <property type="protein sequence ID" value="PPK98169.1"/>
    <property type="molecule type" value="Genomic_DNA"/>
</dbReference>
<evidence type="ECO:0000313" key="2">
    <source>
        <dbReference type="EMBL" id="PPK98169.1"/>
    </source>
</evidence>
<dbReference type="OrthoDB" id="4772335at2"/>
<keyword evidence="3" id="KW-1185">Reference proteome</keyword>
<reference evidence="2 3" key="1">
    <citation type="submission" date="2018-02" db="EMBL/GenBank/DDBJ databases">
        <title>Genomic Encyclopedia of Archaeal and Bacterial Type Strains, Phase II (KMG-II): from individual species to whole genera.</title>
        <authorList>
            <person name="Goeker M."/>
        </authorList>
    </citation>
    <scope>NUCLEOTIDE SEQUENCE [LARGE SCALE GENOMIC DNA]</scope>
    <source>
        <strain evidence="2 3">DSM 22857</strain>
    </source>
</reference>